<feature type="compositionally biased region" description="Basic and acidic residues" evidence="1">
    <location>
        <begin position="57"/>
        <end position="72"/>
    </location>
</feature>
<name>A0A1I0IRF4_9ACTN</name>
<gene>
    <name evidence="2" type="ORF">SAMN04488546_4571</name>
</gene>
<sequence length="92" mass="10221">MTKWWRLQEPGDALPFAVAYMGDDFLIRRFVPGEGLVYWPSLVMWTHGDEMGAEEISEGRSDPDDKGRDRAVESGSGHRGRPGAGPDHPRPG</sequence>
<protein>
    <submittedName>
        <fullName evidence="2">Uncharacterized protein</fullName>
    </submittedName>
</protein>
<proteinExistence type="predicted"/>
<dbReference type="AlphaFoldDB" id="A0A1I0IRF4"/>
<accession>A0A1I0IRF4</accession>
<evidence type="ECO:0000256" key="1">
    <source>
        <dbReference type="SAM" id="MobiDB-lite"/>
    </source>
</evidence>
<dbReference type="OrthoDB" id="9977478at2"/>
<evidence type="ECO:0000313" key="2">
    <source>
        <dbReference type="EMBL" id="SET99068.1"/>
    </source>
</evidence>
<evidence type="ECO:0000313" key="3">
    <source>
        <dbReference type="Proteomes" id="UP000198507"/>
    </source>
</evidence>
<reference evidence="3" key="1">
    <citation type="submission" date="2016-10" db="EMBL/GenBank/DDBJ databases">
        <authorList>
            <person name="Varghese N."/>
            <person name="Submissions S."/>
        </authorList>
    </citation>
    <scope>NUCLEOTIDE SEQUENCE [LARGE SCALE GENOMIC DNA]</scope>
    <source>
        <strain evidence="3">DSM 44209</strain>
    </source>
</reference>
<keyword evidence="3" id="KW-1185">Reference proteome</keyword>
<dbReference type="EMBL" id="FOIE01000014">
    <property type="protein sequence ID" value="SET99068.1"/>
    <property type="molecule type" value="Genomic_DNA"/>
</dbReference>
<organism evidence="2 3">
    <name type="scientific">Geodermatophilus poikilotrophus</name>
    <dbReference type="NCBI Taxonomy" id="1333667"/>
    <lineage>
        <taxon>Bacteria</taxon>
        <taxon>Bacillati</taxon>
        <taxon>Actinomycetota</taxon>
        <taxon>Actinomycetes</taxon>
        <taxon>Geodermatophilales</taxon>
        <taxon>Geodermatophilaceae</taxon>
        <taxon>Geodermatophilus</taxon>
    </lineage>
</organism>
<feature type="region of interest" description="Disordered" evidence="1">
    <location>
        <begin position="53"/>
        <end position="92"/>
    </location>
</feature>
<dbReference type="Proteomes" id="UP000198507">
    <property type="component" value="Unassembled WGS sequence"/>
</dbReference>